<protein>
    <submittedName>
        <fullName evidence="1">Uncharacterized protein</fullName>
    </submittedName>
</protein>
<evidence type="ECO:0000313" key="2">
    <source>
        <dbReference type="Proteomes" id="UP001060085"/>
    </source>
</evidence>
<comment type="caution">
    <text evidence="1">The sequence shown here is derived from an EMBL/GenBank/DDBJ whole genome shotgun (WGS) entry which is preliminary data.</text>
</comment>
<proteinExistence type="predicted"/>
<organism evidence="1 2">
    <name type="scientific">Catharanthus roseus</name>
    <name type="common">Madagascar periwinkle</name>
    <name type="synonym">Vinca rosea</name>
    <dbReference type="NCBI Taxonomy" id="4058"/>
    <lineage>
        <taxon>Eukaryota</taxon>
        <taxon>Viridiplantae</taxon>
        <taxon>Streptophyta</taxon>
        <taxon>Embryophyta</taxon>
        <taxon>Tracheophyta</taxon>
        <taxon>Spermatophyta</taxon>
        <taxon>Magnoliopsida</taxon>
        <taxon>eudicotyledons</taxon>
        <taxon>Gunneridae</taxon>
        <taxon>Pentapetalae</taxon>
        <taxon>asterids</taxon>
        <taxon>lamiids</taxon>
        <taxon>Gentianales</taxon>
        <taxon>Apocynaceae</taxon>
        <taxon>Rauvolfioideae</taxon>
        <taxon>Vinceae</taxon>
        <taxon>Catharanthinae</taxon>
        <taxon>Catharanthus</taxon>
    </lineage>
</organism>
<dbReference type="Proteomes" id="UP001060085">
    <property type="component" value="Linkage Group LG04"/>
</dbReference>
<reference evidence="2" key="1">
    <citation type="journal article" date="2023" name="Nat. Plants">
        <title>Single-cell RNA sequencing provides a high-resolution roadmap for understanding the multicellular compartmentation of specialized metabolism.</title>
        <authorList>
            <person name="Sun S."/>
            <person name="Shen X."/>
            <person name="Li Y."/>
            <person name="Li Y."/>
            <person name="Wang S."/>
            <person name="Li R."/>
            <person name="Zhang H."/>
            <person name="Shen G."/>
            <person name="Guo B."/>
            <person name="Wei J."/>
            <person name="Xu J."/>
            <person name="St-Pierre B."/>
            <person name="Chen S."/>
            <person name="Sun C."/>
        </authorList>
    </citation>
    <scope>NUCLEOTIDE SEQUENCE [LARGE SCALE GENOMIC DNA]</scope>
</reference>
<name>A0ACC0BBH8_CATRO</name>
<evidence type="ECO:0000313" key="1">
    <source>
        <dbReference type="EMBL" id="KAI5669992.1"/>
    </source>
</evidence>
<dbReference type="EMBL" id="CM044704">
    <property type="protein sequence ID" value="KAI5669992.1"/>
    <property type="molecule type" value="Genomic_DNA"/>
</dbReference>
<sequence length="519" mass="59927">MEQMLLILSFLLIIFLSKLSLHKYRYKKNLPPSPPLIPIIGHLHLAKQPIHRTFHHLSEKYGPIFSLKFGNRSVVVISSPSAVEECFKKNDIVFANRPLLLAAKYLHYNNTTIAAAPYGPLWKSLHRIAKLDIFSTNRLQICENTRKDEIGSLVKDLYDHEDHHDNKSVEKFVTVEMKSRVSELSMNIITRMIFGKRFFGAKVKNENWGEEFKSIVKEMIELHQLNPEDFLPFLRFINFKKMEKRMLDLQVKTDHFLQDLIDKHRNRNGFRSSSSSTHPEGKWTLLLDGLLSMQQMEPQNYSDEIIKGIILIMISAGTDTTSVTIEWAMSLLINHPDVLNKAEDELQNIIGNERLMEETDIPKLPYLQGIINETLRLFPAAPTLVPHESSADCTIQDFHVPCKTMLLTNAWAIHRDPKLWEDPESFKPERFLDQQVKDALKFKLIPFGYGRRSCPGAGLANRVMALTLGTLIQCFEWERINKDEFVDMSEGIGITMQKVKPLVAKCRPRKKMVKILERL</sequence>
<gene>
    <name evidence="1" type="ORF">M9H77_19845</name>
</gene>
<accession>A0ACC0BBH8</accession>
<keyword evidence="2" id="KW-1185">Reference proteome</keyword>